<accession>A0A1F6VHF8</accession>
<dbReference type="InterPro" id="IPR034079">
    <property type="entry name" value="R3H_KhpB"/>
</dbReference>
<dbReference type="EMBL" id="MFTT01000034">
    <property type="protein sequence ID" value="OGI69060.1"/>
    <property type="molecule type" value="Genomic_DNA"/>
</dbReference>
<evidence type="ECO:0000313" key="2">
    <source>
        <dbReference type="EMBL" id="OGI69060.1"/>
    </source>
</evidence>
<dbReference type="Pfam" id="PF01424">
    <property type="entry name" value="R3H"/>
    <property type="match status" value="1"/>
</dbReference>
<dbReference type="Gene3D" id="3.30.1370.50">
    <property type="entry name" value="R3H-like domain"/>
    <property type="match status" value="1"/>
</dbReference>
<comment type="caution">
    <text evidence="2">The sequence shown here is derived from an EMBL/GenBank/DDBJ whole genome shotgun (WGS) entry which is preliminary data.</text>
</comment>
<dbReference type="AlphaFoldDB" id="A0A1F6VHF8"/>
<evidence type="ECO:0000259" key="1">
    <source>
        <dbReference type="PROSITE" id="PS51061"/>
    </source>
</evidence>
<dbReference type="PROSITE" id="PS51061">
    <property type="entry name" value="R3H"/>
    <property type="match status" value="1"/>
</dbReference>
<gene>
    <name evidence="2" type="ORF">A2824_00550</name>
</gene>
<dbReference type="PANTHER" id="PTHR35800:SF1">
    <property type="entry name" value="RNA-BINDING PROTEIN KHPB"/>
    <property type="match status" value="1"/>
</dbReference>
<dbReference type="SMART" id="SM00393">
    <property type="entry name" value="R3H"/>
    <property type="match status" value="1"/>
</dbReference>
<dbReference type="STRING" id="1801743.A2824_00550"/>
<dbReference type="Gene3D" id="3.30.300.20">
    <property type="match status" value="1"/>
</dbReference>
<dbReference type="SUPFAM" id="SSF82708">
    <property type="entry name" value="R3H domain"/>
    <property type="match status" value="1"/>
</dbReference>
<dbReference type="InterPro" id="IPR015946">
    <property type="entry name" value="KH_dom-like_a/b"/>
</dbReference>
<dbReference type="CDD" id="cd02644">
    <property type="entry name" value="R3H_jag"/>
    <property type="match status" value="1"/>
</dbReference>
<dbReference type="InterPro" id="IPR001374">
    <property type="entry name" value="R3H_dom"/>
</dbReference>
<organism evidence="2 3">
    <name type="scientific">Candidatus Nomurabacteria bacterium RIFCSPHIGHO2_01_FULL_42_16</name>
    <dbReference type="NCBI Taxonomy" id="1801743"/>
    <lineage>
        <taxon>Bacteria</taxon>
        <taxon>Candidatus Nomuraibacteriota</taxon>
    </lineage>
</organism>
<protein>
    <recommendedName>
        <fullName evidence="1">R3H domain-containing protein</fullName>
    </recommendedName>
</protein>
<sequence length="164" mass="18953">MNYEEIKNKIKEIIEKTTFKVEEISVICEESPSTGASHNPAGRLWCLVRSNESRFLIGRNGETLAALNHLIRRALERDYPENEQILGLILDVNDYQKKKIENLKALAHMLSERAIFFKSSIEADPMSSYDRRIIHEFLSEKPNIKTESTGEGRDRRVVIKYADE</sequence>
<proteinExistence type="predicted"/>
<name>A0A1F6VHF8_9BACT</name>
<feature type="domain" description="R3H" evidence="1">
    <location>
        <begin position="97"/>
        <end position="163"/>
    </location>
</feature>
<dbReference type="Proteomes" id="UP000178059">
    <property type="component" value="Unassembled WGS sequence"/>
</dbReference>
<dbReference type="GO" id="GO:0003723">
    <property type="term" value="F:RNA binding"/>
    <property type="evidence" value="ECO:0007669"/>
    <property type="project" value="InterPro"/>
</dbReference>
<dbReference type="InterPro" id="IPR039247">
    <property type="entry name" value="KhpB"/>
</dbReference>
<dbReference type="InterPro" id="IPR036867">
    <property type="entry name" value="R3H_dom_sf"/>
</dbReference>
<evidence type="ECO:0000313" key="3">
    <source>
        <dbReference type="Proteomes" id="UP000178059"/>
    </source>
</evidence>
<reference evidence="2 3" key="1">
    <citation type="journal article" date="2016" name="Nat. Commun.">
        <title>Thousands of microbial genomes shed light on interconnected biogeochemical processes in an aquifer system.</title>
        <authorList>
            <person name="Anantharaman K."/>
            <person name="Brown C.T."/>
            <person name="Hug L.A."/>
            <person name="Sharon I."/>
            <person name="Castelle C.J."/>
            <person name="Probst A.J."/>
            <person name="Thomas B.C."/>
            <person name="Singh A."/>
            <person name="Wilkins M.J."/>
            <person name="Karaoz U."/>
            <person name="Brodie E.L."/>
            <person name="Williams K.H."/>
            <person name="Hubbard S.S."/>
            <person name="Banfield J.F."/>
        </authorList>
    </citation>
    <scope>NUCLEOTIDE SEQUENCE [LARGE SCALE GENOMIC DNA]</scope>
</reference>
<dbReference type="PANTHER" id="PTHR35800">
    <property type="entry name" value="PROTEIN JAG"/>
    <property type="match status" value="1"/>
</dbReference>